<dbReference type="PIRSF" id="PIRSF006603">
    <property type="entry name" value="DinF"/>
    <property type="match status" value="1"/>
</dbReference>
<dbReference type="InterPro" id="IPR052031">
    <property type="entry name" value="Membrane_Transporter-Flippase"/>
</dbReference>
<feature type="transmembrane region" description="Helical" evidence="7">
    <location>
        <begin position="195"/>
        <end position="215"/>
    </location>
</feature>
<keyword evidence="6 7" id="KW-0472">Membrane</keyword>
<dbReference type="InterPro" id="IPR048279">
    <property type="entry name" value="MdtK-like"/>
</dbReference>
<dbReference type="PANTHER" id="PTHR43549">
    <property type="entry name" value="MULTIDRUG RESISTANCE PROTEIN YPNP-RELATED"/>
    <property type="match status" value="1"/>
</dbReference>
<feature type="transmembrane region" description="Helical" evidence="7">
    <location>
        <begin position="414"/>
        <end position="437"/>
    </location>
</feature>
<evidence type="ECO:0000256" key="3">
    <source>
        <dbReference type="ARBA" id="ARBA00022475"/>
    </source>
</evidence>
<reference evidence="8 9" key="1">
    <citation type="submission" date="2021-10" db="EMBL/GenBank/DDBJ databases">
        <title>Anaerobic single-cell dispensing facilitates the cultivation of human gut bacteria.</title>
        <authorList>
            <person name="Afrizal A."/>
        </authorList>
    </citation>
    <scope>NUCLEOTIDE SEQUENCE [LARGE SCALE GENOMIC DNA]</scope>
    <source>
        <strain evidence="8 9">CLA-AA-H246</strain>
    </source>
</reference>
<feature type="transmembrane region" description="Helical" evidence="7">
    <location>
        <begin position="166"/>
        <end position="189"/>
    </location>
</feature>
<dbReference type="CDD" id="cd13138">
    <property type="entry name" value="MATE_yoeA_like"/>
    <property type="match status" value="1"/>
</dbReference>
<feature type="transmembrane region" description="Helical" evidence="7">
    <location>
        <begin position="386"/>
        <end position="408"/>
    </location>
</feature>
<dbReference type="InterPro" id="IPR002528">
    <property type="entry name" value="MATE_fam"/>
</dbReference>
<dbReference type="Proteomes" id="UP001299235">
    <property type="component" value="Unassembled WGS sequence"/>
</dbReference>
<dbReference type="PANTHER" id="PTHR43549:SF3">
    <property type="entry name" value="MULTIDRUG RESISTANCE PROTEIN YPNP-RELATED"/>
    <property type="match status" value="1"/>
</dbReference>
<evidence type="ECO:0000313" key="8">
    <source>
        <dbReference type="EMBL" id="MCC2149593.1"/>
    </source>
</evidence>
<comment type="caution">
    <text evidence="8">The sequence shown here is derived from an EMBL/GenBank/DDBJ whole genome shotgun (WGS) entry which is preliminary data.</text>
</comment>
<proteinExistence type="predicted"/>
<organism evidence="8 9">
    <name type="scientific">Hominisplanchenecus faecis</name>
    <dbReference type="NCBI Taxonomy" id="2885351"/>
    <lineage>
        <taxon>Bacteria</taxon>
        <taxon>Bacillati</taxon>
        <taxon>Bacillota</taxon>
        <taxon>Clostridia</taxon>
        <taxon>Lachnospirales</taxon>
        <taxon>Lachnospiraceae</taxon>
        <taxon>Hominisplanchenecus</taxon>
    </lineage>
</organism>
<dbReference type="RefSeq" id="WP_248835610.1">
    <property type="nucleotide sequence ID" value="NZ_JAJEQE010000034.1"/>
</dbReference>
<sequence>MRNTATDLTEGTPWKIIMRFSIPLFFTFLLQQFYNMVDTIVVGQFLGKDALAGVGSTGAINFMIIGFCMGLANGFVIPVAQRYGAKDYKDMRRFVANSIWLTAFFAAIMSITVCILCRSVLIAMKTPADILDLAYDYIFIIFAGIPITLAYNLLTGIIRSLGDSKSPLIFLLMAAVANIGFDILSVTVLKLGVRGPAFATLLAQAFSVVLSLWCIKTKFPILKMEPGEWKLHGKHIGILCKMGIPMGLQYSITAIGSVVLQTGINTLGSAAVASVSAASKLSMFLACPFDAIGSAMATYTGQNVGAGKIERIGQGLKASVLIGITYSILIFLVMLFSAKYWMLLFINASETEIIHNAVLFILANSGFYIALVFVNAVRFTIQGAGFSGLAILAGVMEMIARAIIGVIMVPYLGFASVCFASPLAWIMADCFLIPAYCHVIRKLKQRRAQGVPNM</sequence>
<evidence type="ECO:0000313" key="9">
    <source>
        <dbReference type="Proteomes" id="UP001299235"/>
    </source>
</evidence>
<dbReference type="EMBL" id="JAJEQE010000034">
    <property type="protein sequence ID" value="MCC2149593.1"/>
    <property type="molecule type" value="Genomic_DNA"/>
</dbReference>
<evidence type="ECO:0000256" key="6">
    <source>
        <dbReference type="ARBA" id="ARBA00023136"/>
    </source>
</evidence>
<feature type="transmembrane region" description="Helical" evidence="7">
    <location>
        <begin position="318"/>
        <end position="341"/>
    </location>
</feature>
<evidence type="ECO:0000256" key="5">
    <source>
        <dbReference type="ARBA" id="ARBA00022989"/>
    </source>
</evidence>
<accession>A0ABS8EX73</accession>
<evidence type="ECO:0000256" key="2">
    <source>
        <dbReference type="ARBA" id="ARBA00022448"/>
    </source>
</evidence>
<feature type="transmembrane region" description="Helical" evidence="7">
    <location>
        <begin position="353"/>
        <end position="374"/>
    </location>
</feature>
<gene>
    <name evidence="8" type="ORF">LKD42_10045</name>
</gene>
<evidence type="ECO:0000256" key="7">
    <source>
        <dbReference type="SAM" id="Phobius"/>
    </source>
</evidence>
<keyword evidence="2" id="KW-0813">Transport</keyword>
<feature type="transmembrane region" description="Helical" evidence="7">
    <location>
        <begin position="16"/>
        <end position="34"/>
    </location>
</feature>
<dbReference type="Pfam" id="PF01554">
    <property type="entry name" value="MatE"/>
    <property type="match status" value="2"/>
</dbReference>
<evidence type="ECO:0000256" key="1">
    <source>
        <dbReference type="ARBA" id="ARBA00004651"/>
    </source>
</evidence>
<feature type="transmembrane region" description="Helical" evidence="7">
    <location>
        <begin position="98"/>
        <end position="122"/>
    </location>
</feature>
<keyword evidence="9" id="KW-1185">Reference proteome</keyword>
<dbReference type="NCBIfam" id="TIGR00797">
    <property type="entry name" value="matE"/>
    <property type="match status" value="1"/>
</dbReference>
<protein>
    <submittedName>
        <fullName evidence="8">MATE family efflux transporter</fullName>
    </submittedName>
</protein>
<keyword evidence="4 7" id="KW-0812">Transmembrane</keyword>
<name>A0ABS8EX73_9FIRM</name>
<keyword evidence="3" id="KW-1003">Cell membrane</keyword>
<evidence type="ECO:0000256" key="4">
    <source>
        <dbReference type="ARBA" id="ARBA00022692"/>
    </source>
</evidence>
<comment type="subcellular location">
    <subcellularLocation>
        <location evidence="1">Cell membrane</location>
        <topology evidence="1">Multi-pass membrane protein</topology>
    </subcellularLocation>
</comment>
<feature type="transmembrane region" description="Helical" evidence="7">
    <location>
        <begin position="134"/>
        <end position="154"/>
    </location>
</feature>
<feature type="transmembrane region" description="Helical" evidence="7">
    <location>
        <begin position="54"/>
        <end position="77"/>
    </location>
</feature>
<keyword evidence="5 7" id="KW-1133">Transmembrane helix</keyword>